<sequence length="88" mass="10290">MPVLIGGGMDEVAEDQMLFCTKQKEQDDEIKLWREVNDGMYYVRKRCKPDKDEFGIVGVQVAGQTMRLNVLIRDKADIHRYYHLLEAK</sequence>
<dbReference type="EMBL" id="CAJVPT010009089">
    <property type="protein sequence ID" value="CAG8558335.1"/>
    <property type="molecule type" value="Genomic_DNA"/>
</dbReference>
<accession>A0ACA9LXX0</accession>
<organism evidence="1 2">
    <name type="scientific">Acaulospora colombiana</name>
    <dbReference type="NCBI Taxonomy" id="27376"/>
    <lineage>
        <taxon>Eukaryota</taxon>
        <taxon>Fungi</taxon>
        <taxon>Fungi incertae sedis</taxon>
        <taxon>Mucoromycota</taxon>
        <taxon>Glomeromycotina</taxon>
        <taxon>Glomeromycetes</taxon>
        <taxon>Diversisporales</taxon>
        <taxon>Acaulosporaceae</taxon>
        <taxon>Acaulospora</taxon>
    </lineage>
</organism>
<reference evidence="1" key="1">
    <citation type="submission" date="2021-06" db="EMBL/GenBank/DDBJ databases">
        <authorList>
            <person name="Kallberg Y."/>
            <person name="Tangrot J."/>
            <person name="Rosling A."/>
        </authorList>
    </citation>
    <scope>NUCLEOTIDE SEQUENCE</scope>
    <source>
        <strain evidence="1">CL356</strain>
    </source>
</reference>
<comment type="caution">
    <text evidence="1">The sequence shown here is derived from an EMBL/GenBank/DDBJ whole genome shotgun (WGS) entry which is preliminary data.</text>
</comment>
<protein>
    <submittedName>
        <fullName evidence="1">2596_t:CDS:1</fullName>
    </submittedName>
</protein>
<proteinExistence type="predicted"/>
<name>A0ACA9LXX0_9GLOM</name>
<evidence type="ECO:0000313" key="2">
    <source>
        <dbReference type="Proteomes" id="UP000789525"/>
    </source>
</evidence>
<keyword evidence="2" id="KW-1185">Reference proteome</keyword>
<dbReference type="Proteomes" id="UP000789525">
    <property type="component" value="Unassembled WGS sequence"/>
</dbReference>
<feature type="non-terminal residue" evidence="1">
    <location>
        <position position="88"/>
    </location>
</feature>
<evidence type="ECO:0000313" key="1">
    <source>
        <dbReference type="EMBL" id="CAG8558335.1"/>
    </source>
</evidence>
<gene>
    <name evidence="1" type="ORF">ACOLOM_LOCUS5128</name>
</gene>